<protein>
    <recommendedName>
        <fullName evidence="2">Ribonuclease H2 subunit B</fullName>
    </recommendedName>
    <alternativeName>
        <fullName evidence="5">Ribonuclease HI subunit B</fullName>
    </alternativeName>
</protein>
<dbReference type="CDD" id="cd09270">
    <property type="entry name" value="RNase_H2-B"/>
    <property type="match status" value="1"/>
</dbReference>
<dbReference type="Gene3D" id="2.20.25.530">
    <property type="match status" value="1"/>
</dbReference>
<dbReference type="PANTHER" id="PTHR13383:SF11">
    <property type="entry name" value="RIBONUCLEASE H2 SUBUNIT B"/>
    <property type="match status" value="1"/>
</dbReference>
<dbReference type="FunCoup" id="A0A1Y1XVI6">
    <property type="interactions" value="82"/>
</dbReference>
<comment type="subcellular location">
    <subcellularLocation>
        <location evidence="1">Nucleus</location>
    </subcellularLocation>
</comment>
<feature type="domain" description="Rnh202 triple barrel" evidence="7">
    <location>
        <begin position="17"/>
        <end position="79"/>
    </location>
</feature>
<evidence type="ECO:0000313" key="8">
    <source>
        <dbReference type="EMBL" id="ORX89767.1"/>
    </source>
</evidence>
<dbReference type="GO" id="GO:0005654">
    <property type="term" value="C:nucleoplasm"/>
    <property type="evidence" value="ECO:0007669"/>
    <property type="project" value="TreeGrafter"/>
</dbReference>
<dbReference type="AlphaFoldDB" id="A0A1Y1XVI6"/>
<dbReference type="InterPro" id="IPR040456">
    <property type="entry name" value="RNase_H2_suB"/>
</dbReference>
<reference evidence="8 9" key="1">
    <citation type="submission" date="2016-07" db="EMBL/GenBank/DDBJ databases">
        <title>Pervasive Adenine N6-methylation of Active Genes in Fungi.</title>
        <authorList>
            <consortium name="DOE Joint Genome Institute"/>
            <person name="Mondo S.J."/>
            <person name="Dannebaum R.O."/>
            <person name="Kuo R.C."/>
            <person name="Labutti K."/>
            <person name="Haridas S."/>
            <person name="Kuo A."/>
            <person name="Salamov A."/>
            <person name="Ahrendt S.R."/>
            <person name="Lipzen A."/>
            <person name="Sullivan W."/>
            <person name="Andreopoulos W.B."/>
            <person name="Clum A."/>
            <person name="Lindquist E."/>
            <person name="Daum C."/>
            <person name="Ramamoorthy G.K."/>
            <person name="Gryganskyi A."/>
            <person name="Culley D."/>
            <person name="Magnuson J.K."/>
            <person name="James T.Y."/>
            <person name="O'Malley M.A."/>
            <person name="Stajich J.E."/>
            <person name="Spatafora J.W."/>
            <person name="Visel A."/>
            <person name="Grigoriev I.V."/>
        </authorList>
    </citation>
    <scope>NUCLEOTIDE SEQUENCE [LARGE SCALE GENOMIC DNA]</scope>
    <source>
        <strain evidence="8 9">CBS 931.73</strain>
    </source>
</reference>
<dbReference type="InterPro" id="IPR041195">
    <property type="entry name" value="Rnh202_N"/>
</dbReference>
<dbReference type="InParanoid" id="A0A1Y1XVI6"/>
<dbReference type="PANTHER" id="PTHR13383">
    <property type="entry name" value="RIBONUCLEASE H2 SUBUNIT B"/>
    <property type="match status" value="1"/>
</dbReference>
<comment type="function">
    <text evidence="4">Non catalytic subunit of RNase H2, an endonuclease that specifically degrades the RNA of RNA:DNA hybrids. Participates in DNA replication, possibly by mediating the removal of lagging-strand Okazaki fragment RNA primers during DNA replication. Mediates the excision of single ribonucleotides from DNA:RNA duplexes.</text>
</comment>
<dbReference type="InterPro" id="IPR019024">
    <property type="entry name" value="RNase_H2_suB_wHTH"/>
</dbReference>
<organism evidence="8 9">
    <name type="scientific">Basidiobolus meristosporus CBS 931.73</name>
    <dbReference type="NCBI Taxonomy" id="1314790"/>
    <lineage>
        <taxon>Eukaryota</taxon>
        <taxon>Fungi</taxon>
        <taxon>Fungi incertae sedis</taxon>
        <taxon>Zoopagomycota</taxon>
        <taxon>Entomophthoromycotina</taxon>
        <taxon>Basidiobolomycetes</taxon>
        <taxon>Basidiobolales</taxon>
        <taxon>Basidiobolaceae</taxon>
        <taxon>Basidiobolus</taxon>
    </lineage>
</organism>
<dbReference type="OrthoDB" id="29098at2759"/>
<feature type="domain" description="Ribonuclease H2 subunit B wHTH" evidence="6">
    <location>
        <begin position="82"/>
        <end position="212"/>
    </location>
</feature>
<keyword evidence="3" id="KW-0539">Nucleus</keyword>
<sequence length="282" mass="32187">MPHSAPSQWVCLANAPDKLECDPVLIQLEHPKTGKPARYLLQNGKVCEVQKIDSEGTHSWFIDNTVQQDGSLFFFTPVDPLFLLIPILEAAREEKSGSEGVFRQLDDVLGETSYRHIAELPGIMEQLKNICDYKVIIDTVQVYRLNNEKVLAWLKRKVEMILDHFSSLPGLSQQILFLDSETLTEEQRQILKRRVIVQTLSDYLNAAWQDRLMSAYNFEEIAKIENAASMSAVDSPADYIKRATPKEVVETKKPKLTQTQKKLAKVNTKGMKTMDSYFKKKP</sequence>
<evidence type="ECO:0000259" key="7">
    <source>
        <dbReference type="Pfam" id="PF17745"/>
    </source>
</evidence>
<dbReference type="GO" id="GO:0006401">
    <property type="term" value="P:RNA catabolic process"/>
    <property type="evidence" value="ECO:0007669"/>
    <property type="project" value="TreeGrafter"/>
</dbReference>
<keyword evidence="9" id="KW-1185">Reference proteome</keyword>
<evidence type="ECO:0000313" key="9">
    <source>
        <dbReference type="Proteomes" id="UP000193498"/>
    </source>
</evidence>
<dbReference type="Gene3D" id="1.10.20.120">
    <property type="match status" value="1"/>
</dbReference>
<dbReference type="Pfam" id="PF09468">
    <property type="entry name" value="RNase_H2-Ydr279"/>
    <property type="match status" value="1"/>
</dbReference>
<evidence type="ECO:0000256" key="5">
    <source>
        <dbReference type="ARBA" id="ARBA00033464"/>
    </source>
</evidence>
<gene>
    <name evidence="8" type="ORF">K493DRAFT_410247</name>
</gene>
<evidence type="ECO:0000256" key="4">
    <source>
        <dbReference type="ARBA" id="ARBA00024778"/>
    </source>
</evidence>
<dbReference type="GO" id="GO:0032299">
    <property type="term" value="C:ribonuclease H2 complex"/>
    <property type="evidence" value="ECO:0007669"/>
    <property type="project" value="InterPro"/>
</dbReference>
<name>A0A1Y1XVI6_9FUNG</name>
<evidence type="ECO:0000256" key="2">
    <source>
        <dbReference type="ARBA" id="ARBA00019062"/>
    </source>
</evidence>
<proteinExistence type="predicted"/>
<comment type="caution">
    <text evidence="8">The sequence shown here is derived from an EMBL/GenBank/DDBJ whole genome shotgun (WGS) entry which is preliminary data.</text>
</comment>
<dbReference type="EMBL" id="MCFE01000423">
    <property type="protein sequence ID" value="ORX89767.1"/>
    <property type="molecule type" value="Genomic_DNA"/>
</dbReference>
<evidence type="ECO:0000256" key="3">
    <source>
        <dbReference type="ARBA" id="ARBA00023242"/>
    </source>
</evidence>
<accession>A0A1Y1XVI6</accession>
<evidence type="ECO:0000259" key="6">
    <source>
        <dbReference type="Pfam" id="PF09468"/>
    </source>
</evidence>
<dbReference type="Proteomes" id="UP000193498">
    <property type="component" value="Unassembled WGS sequence"/>
</dbReference>
<dbReference type="Pfam" id="PF17745">
    <property type="entry name" value="Ydr279_N"/>
    <property type="match status" value="1"/>
</dbReference>
<evidence type="ECO:0000256" key="1">
    <source>
        <dbReference type="ARBA" id="ARBA00004123"/>
    </source>
</evidence>
<dbReference type="STRING" id="1314790.A0A1Y1XVI6"/>